<accession>A0AAV4BDZ7</accession>
<evidence type="ECO:0000313" key="2">
    <source>
        <dbReference type="EMBL" id="GFO16589.1"/>
    </source>
</evidence>
<organism evidence="2 3">
    <name type="scientific">Plakobranchus ocellatus</name>
    <dbReference type="NCBI Taxonomy" id="259542"/>
    <lineage>
        <taxon>Eukaryota</taxon>
        <taxon>Metazoa</taxon>
        <taxon>Spiralia</taxon>
        <taxon>Lophotrochozoa</taxon>
        <taxon>Mollusca</taxon>
        <taxon>Gastropoda</taxon>
        <taxon>Heterobranchia</taxon>
        <taxon>Euthyneura</taxon>
        <taxon>Panpulmonata</taxon>
        <taxon>Sacoglossa</taxon>
        <taxon>Placobranchoidea</taxon>
        <taxon>Plakobranchidae</taxon>
        <taxon>Plakobranchus</taxon>
    </lineage>
</organism>
<protein>
    <submittedName>
        <fullName evidence="2">Uncharacterized protein</fullName>
    </submittedName>
</protein>
<feature type="region of interest" description="Disordered" evidence="1">
    <location>
        <begin position="42"/>
        <end position="62"/>
    </location>
</feature>
<evidence type="ECO:0000256" key="1">
    <source>
        <dbReference type="SAM" id="MobiDB-lite"/>
    </source>
</evidence>
<reference evidence="2 3" key="1">
    <citation type="journal article" date="2021" name="Elife">
        <title>Chloroplast acquisition without the gene transfer in kleptoplastic sea slugs, Plakobranchus ocellatus.</title>
        <authorList>
            <person name="Maeda T."/>
            <person name="Takahashi S."/>
            <person name="Yoshida T."/>
            <person name="Shimamura S."/>
            <person name="Takaki Y."/>
            <person name="Nagai Y."/>
            <person name="Toyoda A."/>
            <person name="Suzuki Y."/>
            <person name="Arimoto A."/>
            <person name="Ishii H."/>
            <person name="Satoh N."/>
            <person name="Nishiyama T."/>
            <person name="Hasebe M."/>
            <person name="Maruyama T."/>
            <person name="Minagawa J."/>
            <person name="Obokata J."/>
            <person name="Shigenobu S."/>
        </authorList>
    </citation>
    <scope>NUCLEOTIDE SEQUENCE [LARGE SCALE GENOMIC DNA]</scope>
</reference>
<comment type="caution">
    <text evidence="2">The sequence shown here is derived from an EMBL/GenBank/DDBJ whole genome shotgun (WGS) entry which is preliminary data.</text>
</comment>
<evidence type="ECO:0000313" key="3">
    <source>
        <dbReference type="Proteomes" id="UP000735302"/>
    </source>
</evidence>
<dbReference type="EMBL" id="BLXT01004673">
    <property type="protein sequence ID" value="GFO16589.1"/>
    <property type="molecule type" value="Genomic_DNA"/>
</dbReference>
<dbReference type="AlphaFoldDB" id="A0AAV4BDZ7"/>
<proteinExistence type="predicted"/>
<name>A0AAV4BDZ7_9GAST</name>
<keyword evidence="3" id="KW-1185">Reference proteome</keyword>
<dbReference type="Proteomes" id="UP000735302">
    <property type="component" value="Unassembled WGS sequence"/>
</dbReference>
<gene>
    <name evidence="2" type="ORF">PoB_004309400</name>
</gene>
<sequence>MLMCTLHRLESVCVCDQINVHVGMGLILSHIGYISYSTPDTSRTLEQERGQAQPSPGDFDTRPLAGRSAMHCGFSSLRRDSLYHVGKETGNCSILQM</sequence>